<evidence type="ECO:0000313" key="2">
    <source>
        <dbReference type="Proteomes" id="UP000242656"/>
    </source>
</evidence>
<protein>
    <submittedName>
        <fullName evidence="1">Uncharacterized protein</fullName>
    </submittedName>
</protein>
<name>A0A2B0MEZ8_BACCE</name>
<accession>A0A2B0MEZ8</accession>
<comment type="caution">
    <text evidence="1">The sequence shown here is derived from an EMBL/GenBank/DDBJ whole genome shotgun (WGS) entry which is preliminary data.</text>
</comment>
<dbReference type="Proteomes" id="UP000242656">
    <property type="component" value="Unassembled WGS sequence"/>
</dbReference>
<gene>
    <name evidence="1" type="ORF">COI93_12875</name>
</gene>
<proteinExistence type="predicted"/>
<reference evidence="1 2" key="1">
    <citation type="submission" date="2017-09" db="EMBL/GenBank/DDBJ databases">
        <title>Large-scale bioinformatics analysis of Bacillus genomes uncovers conserved roles of natural products in bacterial physiology.</title>
        <authorList>
            <consortium name="Agbiome Team Llc"/>
            <person name="Bleich R.M."/>
            <person name="Grubbs K.J."/>
            <person name="Santa Maria K.C."/>
            <person name="Allen S.E."/>
            <person name="Farag S."/>
            <person name="Shank E.A."/>
            <person name="Bowers A."/>
        </authorList>
    </citation>
    <scope>NUCLEOTIDE SEQUENCE [LARGE SCALE GENOMIC DNA]</scope>
    <source>
        <strain evidence="1 2">AFS083043</strain>
    </source>
</reference>
<dbReference type="EMBL" id="NUWN01000048">
    <property type="protein sequence ID" value="PFK40653.1"/>
    <property type="molecule type" value="Genomic_DNA"/>
</dbReference>
<dbReference type="RefSeq" id="WP_098491125.1">
    <property type="nucleotide sequence ID" value="NZ_NUWN01000048.1"/>
</dbReference>
<sequence length="90" mass="10693">MYPTFQYFLKSYCTLSIQEEEITGVMTEFAEQEDQETIVNLQHELLHMQKENSWEDGCLLAAKQGNRIWSLEETREHIETFLHVLQNKKA</sequence>
<evidence type="ECO:0000313" key="1">
    <source>
        <dbReference type="EMBL" id="PFK40653.1"/>
    </source>
</evidence>
<organism evidence="1 2">
    <name type="scientific">Bacillus cereus</name>
    <dbReference type="NCBI Taxonomy" id="1396"/>
    <lineage>
        <taxon>Bacteria</taxon>
        <taxon>Bacillati</taxon>
        <taxon>Bacillota</taxon>
        <taxon>Bacilli</taxon>
        <taxon>Bacillales</taxon>
        <taxon>Bacillaceae</taxon>
        <taxon>Bacillus</taxon>
        <taxon>Bacillus cereus group</taxon>
    </lineage>
</organism>
<dbReference type="AlphaFoldDB" id="A0A2B0MEZ8"/>